<organism evidence="1 2">
    <name type="scientific">Naganishia cerealis</name>
    <dbReference type="NCBI Taxonomy" id="610337"/>
    <lineage>
        <taxon>Eukaryota</taxon>
        <taxon>Fungi</taxon>
        <taxon>Dikarya</taxon>
        <taxon>Basidiomycota</taxon>
        <taxon>Agaricomycotina</taxon>
        <taxon>Tremellomycetes</taxon>
        <taxon>Filobasidiales</taxon>
        <taxon>Filobasidiaceae</taxon>
        <taxon>Naganishia</taxon>
    </lineage>
</organism>
<dbReference type="EMBL" id="JASBWR010000041">
    <property type="protein sequence ID" value="KAJ9104244.1"/>
    <property type="molecule type" value="Genomic_DNA"/>
</dbReference>
<dbReference type="Proteomes" id="UP001241377">
    <property type="component" value="Unassembled WGS sequence"/>
</dbReference>
<proteinExistence type="predicted"/>
<gene>
    <name evidence="1" type="ORF">QFC19_004061</name>
</gene>
<name>A0ACC2VXP2_9TREE</name>
<protein>
    <submittedName>
        <fullName evidence="1">Uncharacterized protein</fullName>
    </submittedName>
</protein>
<accession>A0ACC2VXP2</accession>
<keyword evidence="2" id="KW-1185">Reference proteome</keyword>
<sequence>MEKAFACNLSLVRPKAPSVDDRVQQINEEDEISEPKGSEDKAVNQELGKWDVVARRDVGNKPVTALELR</sequence>
<evidence type="ECO:0000313" key="1">
    <source>
        <dbReference type="EMBL" id="KAJ9104244.1"/>
    </source>
</evidence>
<comment type="caution">
    <text evidence="1">The sequence shown here is derived from an EMBL/GenBank/DDBJ whole genome shotgun (WGS) entry which is preliminary data.</text>
</comment>
<evidence type="ECO:0000313" key="2">
    <source>
        <dbReference type="Proteomes" id="UP001241377"/>
    </source>
</evidence>
<reference evidence="1" key="1">
    <citation type="submission" date="2023-04" db="EMBL/GenBank/DDBJ databases">
        <title>Draft Genome sequencing of Naganishia species isolated from polar environments using Oxford Nanopore Technology.</title>
        <authorList>
            <person name="Leo P."/>
            <person name="Venkateswaran K."/>
        </authorList>
    </citation>
    <scope>NUCLEOTIDE SEQUENCE</scope>
    <source>
        <strain evidence="1">MNA-CCFEE 5261</strain>
    </source>
</reference>